<dbReference type="PANTHER" id="PTHR16230">
    <property type="entry name" value="CAPPUCCINO"/>
    <property type="match status" value="1"/>
</dbReference>
<evidence type="ECO:0008006" key="3">
    <source>
        <dbReference type="Google" id="ProtNLM"/>
    </source>
</evidence>
<evidence type="ECO:0000313" key="1">
    <source>
        <dbReference type="EMBL" id="CAH0546047.1"/>
    </source>
</evidence>
<accession>A0A9P0AP52</accession>
<dbReference type="Proteomes" id="UP001154078">
    <property type="component" value="Chromosome 1"/>
</dbReference>
<dbReference type="AlphaFoldDB" id="A0A9P0AP52"/>
<dbReference type="GO" id="GO:0031083">
    <property type="term" value="C:BLOC-1 complex"/>
    <property type="evidence" value="ECO:0007669"/>
    <property type="project" value="TreeGrafter"/>
</dbReference>
<dbReference type="InterPro" id="IPR024857">
    <property type="entry name" value="Cappuccino"/>
</dbReference>
<sequence length="142" mass="16206">MVHEKVSSEFSALCKLDVEQKLQPVLTSVDDMLARLEELETILTFAKQDRQESDKVMKSIARDLKQDVNDLCAKIDGIESLVGHITNNLDALEENICKYEHEMGVTDGSSKVSQMFIPLFKKTPEKKSTNNTEMFKTENYFK</sequence>
<organism evidence="1 2">
    <name type="scientific">Brassicogethes aeneus</name>
    <name type="common">Rape pollen beetle</name>
    <name type="synonym">Meligethes aeneus</name>
    <dbReference type="NCBI Taxonomy" id="1431903"/>
    <lineage>
        <taxon>Eukaryota</taxon>
        <taxon>Metazoa</taxon>
        <taxon>Ecdysozoa</taxon>
        <taxon>Arthropoda</taxon>
        <taxon>Hexapoda</taxon>
        <taxon>Insecta</taxon>
        <taxon>Pterygota</taxon>
        <taxon>Neoptera</taxon>
        <taxon>Endopterygota</taxon>
        <taxon>Coleoptera</taxon>
        <taxon>Polyphaga</taxon>
        <taxon>Cucujiformia</taxon>
        <taxon>Nitidulidae</taxon>
        <taxon>Meligethinae</taxon>
        <taxon>Brassicogethes</taxon>
    </lineage>
</organism>
<gene>
    <name evidence="1" type="ORF">MELIAE_LOCUS300</name>
</gene>
<keyword evidence="2" id="KW-1185">Reference proteome</keyword>
<reference evidence="1" key="1">
    <citation type="submission" date="2021-12" db="EMBL/GenBank/DDBJ databases">
        <authorList>
            <person name="King R."/>
        </authorList>
    </citation>
    <scope>NUCLEOTIDE SEQUENCE</scope>
</reference>
<dbReference type="OrthoDB" id="2372305at2759"/>
<name>A0A9P0AP52_BRAAE</name>
<dbReference type="PANTHER" id="PTHR16230:SF3">
    <property type="entry name" value="BIOGENESIS OF LYSOSOMAL ORGANELLES COMPLEX-1, SUBUNIT 4, CAPPUCCINO"/>
    <property type="match status" value="1"/>
</dbReference>
<protein>
    <recommendedName>
        <fullName evidence="3">Biogenesis of lysosome-related organelles complex 1 subunit 4</fullName>
    </recommendedName>
</protein>
<proteinExistence type="predicted"/>
<evidence type="ECO:0000313" key="2">
    <source>
        <dbReference type="Proteomes" id="UP001154078"/>
    </source>
</evidence>
<dbReference type="EMBL" id="OV121132">
    <property type="protein sequence ID" value="CAH0546047.1"/>
    <property type="molecule type" value="Genomic_DNA"/>
</dbReference>